<dbReference type="GO" id="GO:0044781">
    <property type="term" value="P:bacterial-type flagellum organization"/>
    <property type="evidence" value="ECO:0007669"/>
    <property type="project" value="InterPro"/>
</dbReference>
<dbReference type="Proteomes" id="UP000037269">
    <property type="component" value="Unassembled WGS sequence"/>
</dbReference>
<organism evidence="8 10">
    <name type="scientific">Aneurinibacillus migulanus</name>
    <name type="common">Bacillus migulanus</name>
    <dbReference type="NCBI Taxonomy" id="47500"/>
    <lineage>
        <taxon>Bacteria</taxon>
        <taxon>Bacillati</taxon>
        <taxon>Bacillota</taxon>
        <taxon>Bacilli</taxon>
        <taxon>Bacillales</taxon>
        <taxon>Paenibacillaceae</taxon>
        <taxon>Aneurinibacillus group</taxon>
        <taxon>Aneurinibacillus</taxon>
    </lineage>
</organism>
<proteinExistence type="predicted"/>
<dbReference type="RefSeq" id="WP_043065971.1">
    <property type="nucleotide sequence ID" value="NZ_BJOA01000031.1"/>
</dbReference>
<keyword evidence="10" id="KW-1185">Reference proteome</keyword>
<comment type="subcellular location">
    <subcellularLocation>
        <location evidence="1">Cell membrane</location>
    </subcellularLocation>
</comment>
<evidence type="ECO:0000256" key="2">
    <source>
        <dbReference type="ARBA" id="ARBA00022475"/>
    </source>
</evidence>
<feature type="region of interest" description="Disordered" evidence="6">
    <location>
        <begin position="182"/>
        <end position="203"/>
    </location>
</feature>
<accession>A0A0D1XU14</accession>
<keyword evidence="9" id="KW-0969">Cilium</keyword>
<evidence type="ECO:0000313" key="9">
    <source>
        <dbReference type="EMBL" id="SDI37279.1"/>
    </source>
</evidence>
<protein>
    <submittedName>
        <fullName evidence="9">Flagellar protein FliO/FliZ</fullName>
    </submittedName>
</protein>
<evidence type="ECO:0000256" key="5">
    <source>
        <dbReference type="ARBA" id="ARBA00023136"/>
    </source>
</evidence>
<evidence type="ECO:0000256" key="1">
    <source>
        <dbReference type="ARBA" id="ARBA00004236"/>
    </source>
</evidence>
<keyword evidence="9" id="KW-0282">Flagellum</keyword>
<keyword evidence="3 7" id="KW-0812">Transmembrane</keyword>
<dbReference type="OrthoDB" id="2376965at2"/>
<dbReference type="Pfam" id="PF04347">
    <property type="entry name" value="FliO"/>
    <property type="match status" value="1"/>
</dbReference>
<dbReference type="InterPro" id="IPR022781">
    <property type="entry name" value="Flagellar_biosynth_FliO"/>
</dbReference>
<evidence type="ECO:0000313" key="10">
    <source>
        <dbReference type="Proteomes" id="UP000037269"/>
    </source>
</evidence>
<keyword evidence="4 7" id="KW-1133">Transmembrane helix</keyword>
<dbReference type="Proteomes" id="UP000182836">
    <property type="component" value="Unassembled WGS sequence"/>
</dbReference>
<dbReference type="AlphaFoldDB" id="A0A0D1XU14"/>
<dbReference type="STRING" id="47500.AF333_10080"/>
<dbReference type="PATRIC" id="fig|47500.12.peg.4918"/>
<dbReference type="GO" id="GO:0016020">
    <property type="term" value="C:membrane"/>
    <property type="evidence" value="ECO:0007669"/>
    <property type="project" value="InterPro"/>
</dbReference>
<evidence type="ECO:0000256" key="4">
    <source>
        <dbReference type="ARBA" id="ARBA00022989"/>
    </source>
</evidence>
<reference evidence="8 10" key="1">
    <citation type="submission" date="2015-07" db="EMBL/GenBank/DDBJ databases">
        <title>Fjat-14205 dsm 2895.</title>
        <authorList>
            <person name="Liu B."/>
            <person name="Wang J."/>
            <person name="Zhu Y."/>
            <person name="Liu G."/>
            <person name="Chen Q."/>
            <person name="Chen Z."/>
            <person name="Lan J."/>
            <person name="Che J."/>
            <person name="Ge C."/>
            <person name="Shi H."/>
            <person name="Pan Z."/>
            <person name="Liu X."/>
        </authorList>
    </citation>
    <scope>NUCLEOTIDE SEQUENCE [LARGE SCALE GENOMIC DNA]</scope>
    <source>
        <strain evidence="8 10">DSM 2895</strain>
    </source>
</reference>
<evidence type="ECO:0000256" key="7">
    <source>
        <dbReference type="SAM" id="Phobius"/>
    </source>
</evidence>
<reference evidence="9 11" key="2">
    <citation type="submission" date="2016-10" db="EMBL/GenBank/DDBJ databases">
        <authorList>
            <person name="de Groot N.N."/>
        </authorList>
    </citation>
    <scope>NUCLEOTIDE SEQUENCE [LARGE SCALE GENOMIC DNA]</scope>
    <source>
        <strain evidence="9 11">DSM 2895</strain>
    </source>
</reference>
<gene>
    <name evidence="8" type="ORF">AF333_10080</name>
    <name evidence="9" type="ORF">SAMN04487909_103245</name>
</gene>
<evidence type="ECO:0000256" key="3">
    <source>
        <dbReference type="ARBA" id="ARBA00022692"/>
    </source>
</evidence>
<feature type="transmembrane region" description="Helical" evidence="7">
    <location>
        <begin position="51"/>
        <end position="71"/>
    </location>
</feature>
<keyword evidence="9" id="KW-0966">Cell projection</keyword>
<dbReference type="EMBL" id="LGUG01000004">
    <property type="protein sequence ID" value="KON95777.1"/>
    <property type="molecule type" value="Genomic_DNA"/>
</dbReference>
<keyword evidence="5 7" id="KW-0472">Membrane</keyword>
<dbReference type="GeneID" id="42305548"/>
<dbReference type="EMBL" id="FNED01000003">
    <property type="protein sequence ID" value="SDI37279.1"/>
    <property type="molecule type" value="Genomic_DNA"/>
</dbReference>
<evidence type="ECO:0000313" key="11">
    <source>
        <dbReference type="Proteomes" id="UP000182836"/>
    </source>
</evidence>
<name>A0A0D1XU14_ANEMI</name>
<evidence type="ECO:0000256" key="6">
    <source>
        <dbReference type="SAM" id="MobiDB-lite"/>
    </source>
</evidence>
<keyword evidence="2" id="KW-1003">Cell membrane</keyword>
<evidence type="ECO:0000313" key="8">
    <source>
        <dbReference type="EMBL" id="KON95777.1"/>
    </source>
</evidence>
<sequence length="203" mass="22490">MRNGNIRTIGVFASFLLVSQHAKLAMASVSIPSEPSSKEVELASQTPSMLPLLLQTVFALALIVAIIYFLLRFVGRRSQTFFGRTGIRTLGGCSLGPQKSLQIVQIGSALYIVGVGENITLLRCIDSSEEVSELLDTLESKSESFGMATPSFGEWVNRFLKKEKADKEADVTAAFQMKMEEARKRRQSMEKELFTDGEKEDEK</sequence>